<reference evidence="1 2" key="1">
    <citation type="journal article" date="2019" name="Genome Biol. Evol.">
        <title>Insights into the evolution of the New World diploid cottons (Gossypium, subgenus Houzingenia) based on genome sequencing.</title>
        <authorList>
            <person name="Grover C.E."/>
            <person name="Arick M.A. 2nd"/>
            <person name="Thrash A."/>
            <person name="Conover J.L."/>
            <person name="Sanders W.S."/>
            <person name="Peterson D.G."/>
            <person name="Frelichowski J.E."/>
            <person name="Scheffler J.A."/>
            <person name="Scheffler B.E."/>
            <person name="Wendel J.F."/>
        </authorList>
    </citation>
    <scope>NUCLEOTIDE SEQUENCE [LARGE SCALE GENOMIC DNA]</scope>
    <source>
        <strain evidence="1">185</strain>
        <tissue evidence="1">Leaf</tissue>
    </source>
</reference>
<keyword evidence="2" id="KW-1185">Reference proteome</keyword>
<dbReference type="Proteomes" id="UP000593577">
    <property type="component" value="Unassembled WGS sequence"/>
</dbReference>
<gene>
    <name evidence="1" type="ORF">Goari_016286</name>
</gene>
<name>A0A7J8WI22_GOSAI</name>
<feature type="non-terminal residue" evidence="1">
    <location>
        <position position="148"/>
    </location>
</feature>
<sequence>ETWRNLYGFGNVDLAVNWELLWKCEAWTKSISNSKSKEIYSVQRIVGDSWVVPEKGWIKLNTDGAVSIHNGFASIGGQVEVECNNSLVIETILAGGVANSKISELYLIHQLLGCNWRVRLRYILRDHDKVVDHMAKLPSMNCNEMQIL</sequence>
<organism evidence="1 2">
    <name type="scientific">Gossypium aridum</name>
    <name type="common">American cotton</name>
    <name type="synonym">Erioxylum aridum</name>
    <dbReference type="NCBI Taxonomy" id="34290"/>
    <lineage>
        <taxon>Eukaryota</taxon>
        <taxon>Viridiplantae</taxon>
        <taxon>Streptophyta</taxon>
        <taxon>Embryophyta</taxon>
        <taxon>Tracheophyta</taxon>
        <taxon>Spermatophyta</taxon>
        <taxon>Magnoliopsida</taxon>
        <taxon>eudicotyledons</taxon>
        <taxon>Gunneridae</taxon>
        <taxon>Pentapetalae</taxon>
        <taxon>rosids</taxon>
        <taxon>malvids</taxon>
        <taxon>Malvales</taxon>
        <taxon>Malvaceae</taxon>
        <taxon>Malvoideae</taxon>
        <taxon>Gossypium</taxon>
    </lineage>
</organism>
<evidence type="ECO:0000313" key="1">
    <source>
        <dbReference type="EMBL" id="MBA0674705.1"/>
    </source>
</evidence>
<dbReference type="EMBL" id="JABFAA010000001">
    <property type="protein sequence ID" value="MBA0674705.1"/>
    <property type="molecule type" value="Genomic_DNA"/>
</dbReference>
<accession>A0A7J8WI22</accession>
<evidence type="ECO:0000313" key="2">
    <source>
        <dbReference type="Proteomes" id="UP000593577"/>
    </source>
</evidence>
<protein>
    <recommendedName>
        <fullName evidence="3">RNase H type-1 domain-containing protein</fullName>
    </recommendedName>
</protein>
<comment type="caution">
    <text evidence="1">The sequence shown here is derived from an EMBL/GenBank/DDBJ whole genome shotgun (WGS) entry which is preliminary data.</text>
</comment>
<dbReference type="AlphaFoldDB" id="A0A7J8WI22"/>
<proteinExistence type="predicted"/>
<evidence type="ECO:0008006" key="3">
    <source>
        <dbReference type="Google" id="ProtNLM"/>
    </source>
</evidence>